<organism evidence="2 3">
    <name type="scientific">Candidatus Uhrbacteria bacterium GW2011_GWF2_39_13</name>
    <dbReference type="NCBI Taxonomy" id="1618995"/>
    <lineage>
        <taxon>Bacteria</taxon>
        <taxon>Candidatus Uhriibacteriota</taxon>
    </lineage>
</organism>
<feature type="domain" description="Ribosomal RNA large subunit methyltransferase K/L-like methyltransferase" evidence="1">
    <location>
        <begin position="188"/>
        <end position="255"/>
    </location>
</feature>
<dbReference type="EMBL" id="LBWG01000009">
    <property type="protein sequence ID" value="KKR04337.1"/>
    <property type="molecule type" value="Genomic_DNA"/>
</dbReference>
<comment type="caution">
    <text evidence="2">The sequence shown here is derived from an EMBL/GenBank/DDBJ whole genome shotgun (WGS) entry which is preliminary data.</text>
</comment>
<gene>
    <name evidence="2" type="ORF">UT30_C0009G0047</name>
</gene>
<dbReference type="Pfam" id="PF01170">
    <property type="entry name" value="UPF0020"/>
    <property type="match status" value="1"/>
</dbReference>
<dbReference type="AlphaFoldDB" id="A0A0G0QRT0"/>
<reference evidence="2 3" key="1">
    <citation type="journal article" date="2015" name="Nature">
        <title>rRNA introns, odd ribosomes, and small enigmatic genomes across a large radiation of phyla.</title>
        <authorList>
            <person name="Brown C.T."/>
            <person name="Hug L.A."/>
            <person name="Thomas B.C."/>
            <person name="Sharon I."/>
            <person name="Castelle C.J."/>
            <person name="Singh A."/>
            <person name="Wilkins M.J."/>
            <person name="Williams K.H."/>
            <person name="Banfield J.F."/>
        </authorList>
    </citation>
    <scope>NUCLEOTIDE SEQUENCE [LARGE SCALE GENOMIC DNA]</scope>
</reference>
<sequence>MMYFILGSHPNLSVSELKAVLGTSFQPVFQSSTLLLNKPINQDPHVLQERLAGVIKIGRIVGSVETWDVQKITDLITNLIVNIEGKNKISFGLSLYHLDNPQKTKELEKQLDVLGLTIKKQLKLTGRPIRYVKGKEPRLSSAIVETNGLLTSGGEFTLFVSKRGIFIGQTSSIQPFKTWSKRDFGRPRRNAKNGMLPPKLARMMINLSGVDPKESTILDPFCGSGTVLMEAILMGFKKVIGSDIWQKAIDDTQINMDWLIEEFQLPKPNLSLYTTSAADLAKLYPNPVDAIVTEVFLGNPRTKTINSQEGQRLEQELLPLFHASFSALKGILKPSGKAVIAFPAFRQQDITWYRLPINDLLTSLGYTILEQHLYFRPNQFVARDIVLLSH</sequence>
<evidence type="ECO:0000259" key="1">
    <source>
        <dbReference type="Pfam" id="PF01170"/>
    </source>
</evidence>
<dbReference type="SUPFAM" id="SSF53335">
    <property type="entry name" value="S-adenosyl-L-methionine-dependent methyltransferases"/>
    <property type="match status" value="1"/>
</dbReference>
<accession>A0A0G0QRT0</accession>
<dbReference type="InterPro" id="IPR000241">
    <property type="entry name" value="RlmKL-like_Mtase"/>
</dbReference>
<name>A0A0G0QRT0_9BACT</name>
<dbReference type="CDD" id="cd02440">
    <property type="entry name" value="AdoMet_MTases"/>
    <property type="match status" value="1"/>
</dbReference>
<evidence type="ECO:0000313" key="3">
    <source>
        <dbReference type="Proteomes" id="UP000033935"/>
    </source>
</evidence>
<dbReference type="Gene3D" id="3.40.50.150">
    <property type="entry name" value="Vaccinia Virus protein VP39"/>
    <property type="match status" value="1"/>
</dbReference>
<proteinExistence type="predicted"/>
<dbReference type="PANTHER" id="PTHR14911:SF13">
    <property type="entry name" value="TRNA (GUANINE(6)-N2)-METHYLTRANSFERASE THUMP3"/>
    <property type="match status" value="1"/>
</dbReference>
<dbReference type="InterPro" id="IPR029063">
    <property type="entry name" value="SAM-dependent_MTases_sf"/>
</dbReference>
<protein>
    <recommendedName>
        <fullName evidence="1">Ribosomal RNA large subunit methyltransferase K/L-like methyltransferase domain-containing protein</fullName>
    </recommendedName>
</protein>
<dbReference type="GO" id="GO:0030488">
    <property type="term" value="P:tRNA methylation"/>
    <property type="evidence" value="ECO:0007669"/>
    <property type="project" value="TreeGrafter"/>
</dbReference>
<dbReference type="Proteomes" id="UP000033935">
    <property type="component" value="Unassembled WGS sequence"/>
</dbReference>
<evidence type="ECO:0000313" key="2">
    <source>
        <dbReference type="EMBL" id="KKR04337.1"/>
    </source>
</evidence>
<dbReference type="GO" id="GO:0016423">
    <property type="term" value="F:tRNA (guanine) methyltransferase activity"/>
    <property type="evidence" value="ECO:0007669"/>
    <property type="project" value="TreeGrafter"/>
</dbReference>
<dbReference type="PANTHER" id="PTHR14911">
    <property type="entry name" value="THUMP DOMAIN-CONTAINING"/>
    <property type="match status" value="1"/>
</dbReference>